<dbReference type="Pfam" id="PF02895">
    <property type="entry name" value="H-kinase_dim"/>
    <property type="match status" value="1"/>
</dbReference>
<dbReference type="EC" id="2.7.13.3" evidence="2"/>
<dbReference type="Gene3D" id="3.40.50.2300">
    <property type="match status" value="1"/>
</dbReference>
<dbReference type="Pfam" id="PF01584">
    <property type="entry name" value="CheW"/>
    <property type="match status" value="1"/>
</dbReference>
<dbReference type="Proteomes" id="UP000287853">
    <property type="component" value="Unassembled WGS sequence"/>
</dbReference>
<protein>
    <recommendedName>
        <fullName evidence="2">histidine kinase</fullName>
        <ecNumber evidence="2">2.7.13.3</ecNumber>
    </recommendedName>
</protein>
<dbReference type="Gene3D" id="2.30.30.40">
    <property type="entry name" value="SH3 Domains"/>
    <property type="match status" value="1"/>
</dbReference>
<dbReference type="InterPro" id="IPR004105">
    <property type="entry name" value="CheA-like_dim"/>
</dbReference>
<evidence type="ECO:0000256" key="2">
    <source>
        <dbReference type="ARBA" id="ARBA00012438"/>
    </source>
</evidence>
<dbReference type="InterPro" id="IPR036890">
    <property type="entry name" value="HATPase_C_sf"/>
</dbReference>
<comment type="catalytic activity">
    <reaction evidence="1">
        <text>ATP + protein L-histidine = ADP + protein N-phospho-L-histidine.</text>
        <dbReference type="EC" id="2.7.13.3"/>
    </reaction>
</comment>
<gene>
    <name evidence="10" type="ORF">H206_02779</name>
</gene>
<dbReference type="SMART" id="SM01231">
    <property type="entry name" value="H-kinase_dim"/>
    <property type="match status" value="1"/>
</dbReference>
<dbReference type="InterPro" id="IPR003594">
    <property type="entry name" value="HATPase_dom"/>
</dbReference>
<dbReference type="InterPro" id="IPR001789">
    <property type="entry name" value="Sig_transdc_resp-reg_receiver"/>
</dbReference>
<evidence type="ECO:0000313" key="10">
    <source>
        <dbReference type="EMBL" id="RWX45211.1"/>
    </source>
</evidence>
<dbReference type="InterPro" id="IPR002545">
    <property type="entry name" value="CheW-lke_dom"/>
</dbReference>
<evidence type="ECO:0000256" key="3">
    <source>
        <dbReference type="ARBA" id="ARBA00022553"/>
    </source>
</evidence>
<dbReference type="InterPro" id="IPR037006">
    <property type="entry name" value="CheA-like_homodim_sf"/>
</dbReference>
<dbReference type="InterPro" id="IPR004358">
    <property type="entry name" value="Sig_transdc_His_kin-like_C"/>
</dbReference>
<dbReference type="SMART" id="SM00387">
    <property type="entry name" value="HATPase_c"/>
    <property type="match status" value="1"/>
</dbReference>
<keyword evidence="5 10" id="KW-0418">Kinase</keyword>
<evidence type="ECO:0000259" key="8">
    <source>
        <dbReference type="PROSITE" id="PS50110"/>
    </source>
</evidence>
<evidence type="ECO:0000256" key="1">
    <source>
        <dbReference type="ARBA" id="ARBA00000085"/>
    </source>
</evidence>
<dbReference type="PROSITE" id="PS50110">
    <property type="entry name" value="RESPONSE_REGULATORY"/>
    <property type="match status" value="1"/>
</dbReference>
<dbReference type="SMART" id="SM00260">
    <property type="entry name" value="CheW"/>
    <property type="match status" value="1"/>
</dbReference>
<feature type="modified residue" description="4-aspartylphosphate" evidence="6">
    <location>
        <position position="615"/>
    </location>
</feature>
<dbReference type="PANTHER" id="PTHR43395:SF8">
    <property type="entry name" value="HISTIDINE KINASE"/>
    <property type="match status" value="1"/>
</dbReference>
<dbReference type="Pfam" id="PF00072">
    <property type="entry name" value="Response_reg"/>
    <property type="match status" value="1"/>
</dbReference>
<feature type="domain" description="CheW-like" evidence="9">
    <location>
        <begin position="409"/>
        <end position="545"/>
    </location>
</feature>
<dbReference type="PROSITE" id="PS50851">
    <property type="entry name" value="CHEW"/>
    <property type="match status" value="1"/>
</dbReference>
<evidence type="ECO:0000259" key="9">
    <source>
        <dbReference type="PROSITE" id="PS50851"/>
    </source>
</evidence>
<dbReference type="SUPFAM" id="SSF52172">
    <property type="entry name" value="CheY-like"/>
    <property type="match status" value="1"/>
</dbReference>
<dbReference type="Gene3D" id="1.10.287.560">
    <property type="entry name" value="Histidine kinase CheA-like, homodimeric domain"/>
    <property type="match status" value="1"/>
</dbReference>
<evidence type="ECO:0000256" key="6">
    <source>
        <dbReference type="PROSITE-ProRule" id="PRU00169"/>
    </source>
</evidence>
<evidence type="ECO:0000259" key="7">
    <source>
        <dbReference type="PROSITE" id="PS50109"/>
    </source>
</evidence>
<dbReference type="EMBL" id="MTKO01000081">
    <property type="protein sequence ID" value="RWX45211.1"/>
    <property type="molecule type" value="Genomic_DNA"/>
</dbReference>
<dbReference type="PROSITE" id="PS50109">
    <property type="entry name" value="HIS_KIN"/>
    <property type="match status" value="1"/>
</dbReference>
<dbReference type="AlphaFoldDB" id="A0A444IWE4"/>
<dbReference type="PANTHER" id="PTHR43395">
    <property type="entry name" value="SENSOR HISTIDINE KINASE CHEA"/>
    <property type="match status" value="1"/>
</dbReference>
<dbReference type="GO" id="GO:0006935">
    <property type="term" value="P:chemotaxis"/>
    <property type="evidence" value="ECO:0007669"/>
    <property type="project" value="InterPro"/>
</dbReference>
<dbReference type="SUPFAM" id="SSF50341">
    <property type="entry name" value="CheW-like"/>
    <property type="match status" value="1"/>
</dbReference>
<feature type="domain" description="Histidine kinase" evidence="7">
    <location>
        <begin position="275"/>
        <end position="407"/>
    </location>
</feature>
<dbReference type="GO" id="GO:0000155">
    <property type="term" value="F:phosphorelay sensor kinase activity"/>
    <property type="evidence" value="ECO:0007669"/>
    <property type="project" value="InterPro"/>
</dbReference>
<keyword evidence="4" id="KW-0808">Transferase</keyword>
<comment type="caution">
    <text evidence="10">The sequence shown here is derived from an EMBL/GenBank/DDBJ whole genome shotgun (WGS) entry which is preliminary data.</text>
</comment>
<dbReference type="SUPFAM" id="SSF55874">
    <property type="entry name" value="ATPase domain of HSP90 chaperone/DNA topoisomerase II/histidine kinase"/>
    <property type="match status" value="1"/>
</dbReference>
<dbReference type="InterPro" id="IPR051315">
    <property type="entry name" value="Bact_Chemotaxis_CheA"/>
</dbReference>
<dbReference type="Gene3D" id="3.30.565.10">
    <property type="entry name" value="Histidine kinase-like ATPase, C-terminal domain"/>
    <property type="match status" value="1"/>
</dbReference>
<evidence type="ECO:0000256" key="4">
    <source>
        <dbReference type="ARBA" id="ARBA00022679"/>
    </source>
</evidence>
<dbReference type="InterPro" id="IPR011006">
    <property type="entry name" value="CheY-like_superfamily"/>
</dbReference>
<organism evidence="10 11">
    <name type="scientific">Candidatus Electrothrix aarhusensis</name>
    <dbReference type="NCBI Taxonomy" id="1859131"/>
    <lineage>
        <taxon>Bacteria</taxon>
        <taxon>Pseudomonadati</taxon>
        <taxon>Thermodesulfobacteriota</taxon>
        <taxon>Desulfobulbia</taxon>
        <taxon>Desulfobulbales</taxon>
        <taxon>Desulfobulbaceae</taxon>
        <taxon>Candidatus Electrothrix</taxon>
    </lineage>
</organism>
<dbReference type="SMART" id="SM00448">
    <property type="entry name" value="REC"/>
    <property type="match status" value="1"/>
</dbReference>
<evidence type="ECO:0000256" key="5">
    <source>
        <dbReference type="ARBA" id="ARBA00022777"/>
    </source>
</evidence>
<evidence type="ECO:0000313" key="11">
    <source>
        <dbReference type="Proteomes" id="UP000287853"/>
    </source>
</evidence>
<keyword evidence="11" id="KW-1185">Reference proteome</keyword>
<name>A0A444IWE4_9BACT</name>
<proteinExistence type="predicted"/>
<sequence>MQGGADILVRLVEDPNCAVYADQQKNLKKFAAIKAGDLGESAFHATAIDETLLDSDLPASSQHVVAEEKRKTPPVRQGPLKKNATLRVDVNRIDQMVGLSGDMVINLSSFEGSMDAMSGTMKELDMILQRFKNINSSLEAGYELASIPHLGSQENAQNSGITEDFDPLEMDRYSELNILIRSLSEAVSDLDSIMAQNVLDNVAWQKTVERQGMVLKELQNRMMGVRMTPFSTLSSRMHRTVREAERTTGHPAQLTIEGESIMMDTRVWEVMADPLMHILRNSVAHGGSLPQKAGWKPLSITLQATRKGGQCTLLVSDDGKGLNYEAIRVKGMKLYPNDRVNLMNDDDLAELIFRHGFSSTGSITNIAGRGVGMDVVRDAIDQLNGSIELVSEQGQGTEFIMRLPVAVAQLPAIFARFGTQIYAIPMHDVASVARATPEEKKGPEYSFEGESIPLLHIANVPGFETDAGYVKEHLTEDDQALLIVHAGRKRAAVLCEQLIGQRDIVFKDLGTHLHNVPCISGVTIMGNGALIPILQVEEVLRKWTSVIKRRDEGSVIRPVKERGPLRVLVVDDSISVRKVVSNLIVQQGWIPVAARNGIEAIEKIREEKPDVVLLDVEMPRMNGFEVLQALQAQPELRDLPVAMLTSRSADKYQEKARELGARGFMTKPFKPEEVIGFIRKVTSDE</sequence>
<reference evidence="10 11" key="1">
    <citation type="submission" date="2017-01" db="EMBL/GenBank/DDBJ databases">
        <title>The cable genome- insights into the physiology and evolution of filamentous bacteria capable of sulfide oxidation via long distance electron transfer.</title>
        <authorList>
            <person name="Schreiber L."/>
            <person name="Bjerg J.T."/>
            <person name="Boggild A."/>
            <person name="Van De Vossenberg J."/>
            <person name="Meysman F."/>
            <person name="Nielsen L.P."/>
            <person name="Schramm A."/>
            <person name="Kjeldsen K.U."/>
        </authorList>
    </citation>
    <scope>NUCLEOTIDE SEQUENCE [LARGE SCALE GENOMIC DNA]</scope>
    <source>
        <strain evidence="10">MCF</strain>
    </source>
</reference>
<dbReference type="PRINTS" id="PR00344">
    <property type="entry name" value="BCTRLSENSOR"/>
</dbReference>
<dbReference type="InterPro" id="IPR036061">
    <property type="entry name" value="CheW-like_dom_sf"/>
</dbReference>
<keyword evidence="3 6" id="KW-0597">Phosphoprotein</keyword>
<accession>A0A444IWE4</accession>
<dbReference type="InterPro" id="IPR005467">
    <property type="entry name" value="His_kinase_dom"/>
</dbReference>
<feature type="domain" description="Response regulatory" evidence="8">
    <location>
        <begin position="566"/>
        <end position="682"/>
    </location>
</feature>
<dbReference type="Pfam" id="PF02518">
    <property type="entry name" value="HATPase_c"/>
    <property type="match status" value="1"/>
</dbReference>
<dbReference type="GO" id="GO:0005737">
    <property type="term" value="C:cytoplasm"/>
    <property type="evidence" value="ECO:0007669"/>
    <property type="project" value="InterPro"/>
</dbReference>
<dbReference type="FunFam" id="3.30.565.10:FF:000016">
    <property type="entry name" value="Chemotaxis protein CheA, putative"/>
    <property type="match status" value="1"/>
</dbReference>